<evidence type="ECO:0000256" key="1">
    <source>
        <dbReference type="SAM" id="SignalP"/>
    </source>
</evidence>
<dbReference type="AlphaFoldDB" id="A0A1S1YTT0"/>
<proteinExistence type="predicted"/>
<protein>
    <submittedName>
        <fullName evidence="2">Uncharacterized protein</fullName>
    </submittedName>
</protein>
<keyword evidence="1" id="KW-0732">Signal</keyword>
<comment type="caution">
    <text evidence="2">The sequence shown here is derived from an EMBL/GenBank/DDBJ whole genome shotgun (WGS) entry which is preliminary data.</text>
</comment>
<dbReference type="RefSeq" id="WP_044220411.1">
    <property type="nucleotide sequence ID" value="NZ_JRYR02000002.1"/>
</dbReference>
<reference evidence="2 3" key="1">
    <citation type="journal article" date="2012" name="Int. J. Syst. Evol. Microbiol.">
        <title>Flammeovirga pacifica sp. nov., isolated from deep-sea sediment.</title>
        <authorList>
            <person name="Xu H."/>
            <person name="Fu Y."/>
            <person name="Yang N."/>
            <person name="Ding Z."/>
            <person name="Lai Q."/>
            <person name="Zeng R."/>
        </authorList>
    </citation>
    <scope>NUCLEOTIDE SEQUENCE [LARGE SCALE GENOMIC DNA]</scope>
    <source>
        <strain evidence="3">DSM 24597 / LMG 26175 / WPAGA1</strain>
    </source>
</reference>
<organism evidence="2 3">
    <name type="scientific">Flammeovirga pacifica</name>
    <dbReference type="NCBI Taxonomy" id="915059"/>
    <lineage>
        <taxon>Bacteria</taxon>
        <taxon>Pseudomonadati</taxon>
        <taxon>Bacteroidota</taxon>
        <taxon>Cytophagia</taxon>
        <taxon>Cytophagales</taxon>
        <taxon>Flammeovirgaceae</taxon>
        <taxon>Flammeovirga</taxon>
    </lineage>
</organism>
<feature type="chain" id="PRO_5010211296" evidence="1">
    <location>
        <begin position="19"/>
        <end position="462"/>
    </location>
</feature>
<gene>
    <name evidence="2" type="ORF">NH26_22845</name>
</gene>
<accession>A0A1S1YTT0</accession>
<dbReference type="Proteomes" id="UP000179797">
    <property type="component" value="Unassembled WGS sequence"/>
</dbReference>
<evidence type="ECO:0000313" key="2">
    <source>
        <dbReference type="EMBL" id="OHX64429.1"/>
    </source>
</evidence>
<keyword evidence="3" id="KW-1185">Reference proteome</keyword>
<dbReference type="OrthoDB" id="5512913at2"/>
<sequence length="462" mass="53964">MKNSILLLFLILSIKTIAQSDEFDVKKNGLIYNNATMHQLQIIVDSINQDFNRCDLDREYLSVPQATGHFFKVASSDLIYAARDLKDGITFKNFIKKYPKTKVTKEQIYTKAIEEDYSGNHHLTFFDILTDKSFSVEDTSKNSQNFNHKFIYEYDEMKENNSGKLEGIYFTSAFNNTTLPKEYARMVQYSECMIDTSETIINVKNSERKKYHRWEPGPKKKAFNNYYLKYLEKNDATIEALSKEQKFQTLLVQAIAEVLDKGGSDDYFEEIVEKYYAKETALELKRSREVWGQCSMDDSPRLHAFAIAQLSAETVNWEIFLRAHLDIMNDNFSRMTDGSYAYGRRNTYIKELEELNFNVSDLLIGISLRVQNCGPNHYFGNISRIGRALAETKNKAQIESMLISMIENKKLDTYNRIMMYYLYFYYGYFSEGDKSNLKKSLRKVKSSFPKYIADELQNLNKE</sequence>
<name>A0A1S1YTT0_FLAPC</name>
<dbReference type="EMBL" id="JRYR02000002">
    <property type="protein sequence ID" value="OHX64429.1"/>
    <property type="molecule type" value="Genomic_DNA"/>
</dbReference>
<feature type="signal peptide" evidence="1">
    <location>
        <begin position="1"/>
        <end position="18"/>
    </location>
</feature>
<evidence type="ECO:0000313" key="3">
    <source>
        <dbReference type="Proteomes" id="UP000179797"/>
    </source>
</evidence>